<sequence length="868" mass="96105">MRLLTIYNALSLLALVPNSVYASVLAIDYGADWIKASVMSPGVPFDVLLNKDSKRKIQSSVGWKRTDRLFGSDAFNIASRFPEDSFSSLKYLQSAPYKSDAVSYYGKISTADVIETSRGTVGVKRSDGEEWSVEELIAMQFAYVKQLAEAAIGEKVKDVVVTVPPFFSQFERDAVADAIEISGLRTLALINDGTAVAINYAMTKSFGETPEYHVVYDAGASAVRATVVAFSTVNDPKTKASTTQVNVVGVGYDRGVGGTEMDRRLREILVDRFITKHKRDIRKEKKAMAKLWKEAGRVKAILSANNEATATIESLAWDIDFKTKVTRNEYEAACSDLRDRFTRPIYDALVSAGLTLNDISSVILAGGATRTPMLQASVRAFVGDDKISLNVNADEAAVLGAAFHGAGLSRQFKTKTMKVTDIGLYDVQVTYLATSTSPLSRPRTITTLVFPAGSKTGTKKTLTFRRKDDFTISLEYKNLLSPGLPQRMLEAELLGVTEAIGNLTEQGVTDPLIKASLSLSESGFISVSSAMAYGETKDESITGKLKSIFSGGSSSSEGETQTQSLENEPPRETQSNDSSSEDAADAPKPDVKPREITIKLDINNHFTTIAPMTVEEKRTARNRLRAVDVDEAAKTRKEEARNTFESYLYRLRDLVDEDDDQTPFKKCSTPKERQSISEKLDNSFLWLHDMADVAETSQFLDKRIALETLEKPIIHRYTEIEAFPQALNNSQMWNWSTRLFLTEARANLTAEIEAGLPSKWTQEELDALEKTLKDHESWLGEWVEKQKKVKTWENPVIETTEMKARAKVLETQLQKLFKRKIPKPKKTKTASPPPAPTPTENVEAEGEPLAEPGDGSQIPLQDKLHDEL</sequence>
<evidence type="ECO:0000313" key="2">
    <source>
        <dbReference type="Proteomes" id="UP000308600"/>
    </source>
</evidence>
<evidence type="ECO:0000313" key="1">
    <source>
        <dbReference type="EMBL" id="TFK71547.1"/>
    </source>
</evidence>
<name>A0ACD3B1Q7_9AGAR</name>
<proteinExistence type="predicted"/>
<dbReference type="EMBL" id="ML208296">
    <property type="protein sequence ID" value="TFK71547.1"/>
    <property type="molecule type" value="Genomic_DNA"/>
</dbReference>
<organism evidence="1 2">
    <name type="scientific">Pluteus cervinus</name>
    <dbReference type="NCBI Taxonomy" id="181527"/>
    <lineage>
        <taxon>Eukaryota</taxon>
        <taxon>Fungi</taxon>
        <taxon>Dikarya</taxon>
        <taxon>Basidiomycota</taxon>
        <taxon>Agaricomycotina</taxon>
        <taxon>Agaricomycetes</taxon>
        <taxon>Agaricomycetidae</taxon>
        <taxon>Agaricales</taxon>
        <taxon>Pluteineae</taxon>
        <taxon>Pluteaceae</taxon>
        <taxon>Pluteus</taxon>
    </lineage>
</organism>
<keyword evidence="2" id="KW-1185">Reference proteome</keyword>
<gene>
    <name evidence="1" type="ORF">BDN72DRAFT_957979</name>
</gene>
<protein>
    <submittedName>
        <fullName evidence="1">Actin-like ATPase domain-containing protein</fullName>
    </submittedName>
</protein>
<accession>A0ACD3B1Q7</accession>
<reference evidence="1 2" key="1">
    <citation type="journal article" date="2019" name="Nat. Ecol. Evol.">
        <title>Megaphylogeny resolves global patterns of mushroom evolution.</title>
        <authorList>
            <person name="Varga T."/>
            <person name="Krizsan K."/>
            <person name="Foldi C."/>
            <person name="Dima B."/>
            <person name="Sanchez-Garcia M."/>
            <person name="Sanchez-Ramirez S."/>
            <person name="Szollosi G.J."/>
            <person name="Szarkandi J.G."/>
            <person name="Papp V."/>
            <person name="Albert L."/>
            <person name="Andreopoulos W."/>
            <person name="Angelini C."/>
            <person name="Antonin V."/>
            <person name="Barry K.W."/>
            <person name="Bougher N.L."/>
            <person name="Buchanan P."/>
            <person name="Buyck B."/>
            <person name="Bense V."/>
            <person name="Catcheside P."/>
            <person name="Chovatia M."/>
            <person name="Cooper J."/>
            <person name="Damon W."/>
            <person name="Desjardin D."/>
            <person name="Finy P."/>
            <person name="Geml J."/>
            <person name="Haridas S."/>
            <person name="Hughes K."/>
            <person name="Justo A."/>
            <person name="Karasinski D."/>
            <person name="Kautmanova I."/>
            <person name="Kiss B."/>
            <person name="Kocsube S."/>
            <person name="Kotiranta H."/>
            <person name="LaButti K.M."/>
            <person name="Lechner B.E."/>
            <person name="Liimatainen K."/>
            <person name="Lipzen A."/>
            <person name="Lukacs Z."/>
            <person name="Mihaltcheva S."/>
            <person name="Morgado L.N."/>
            <person name="Niskanen T."/>
            <person name="Noordeloos M.E."/>
            <person name="Ohm R.A."/>
            <person name="Ortiz-Santana B."/>
            <person name="Ovrebo C."/>
            <person name="Racz N."/>
            <person name="Riley R."/>
            <person name="Savchenko A."/>
            <person name="Shiryaev A."/>
            <person name="Soop K."/>
            <person name="Spirin V."/>
            <person name="Szebenyi C."/>
            <person name="Tomsovsky M."/>
            <person name="Tulloss R.E."/>
            <person name="Uehling J."/>
            <person name="Grigoriev I.V."/>
            <person name="Vagvolgyi C."/>
            <person name="Papp T."/>
            <person name="Martin F.M."/>
            <person name="Miettinen O."/>
            <person name="Hibbett D.S."/>
            <person name="Nagy L.G."/>
        </authorList>
    </citation>
    <scope>NUCLEOTIDE SEQUENCE [LARGE SCALE GENOMIC DNA]</scope>
    <source>
        <strain evidence="1 2">NL-1719</strain>
    </source>
</reference>
<dbReference type="Proteomes" id="UP000308600">
    <property type="component" value="Unassembled WGS sequence"/>
</dbReference>